<evidence type="ECO:0000313" key="3">
    <source>
        <dbReference type="Proteomes" id="UP001314169"/>
    </source>
</evidence>
<sequence length="79" mass="8850">MPVSQKEVSPLSSHQTIECSNSKSETELGVLRVKSFLPVPRSNVTQCSQNTKRSSSSSNTRQIEIHNNSKNKIRNLHTK</sequence>
<feature type="compositionally biased region" description="Low complexity" evidence="1">
    <location>
        <begin position="48"/>
        <end position="62"/>
    </location>
</feature>
<proteinExistence type="predicted"/>
<protein>
    <submittedName>
        <fullName evidence="2">Uncharacterized protein</fullName>
    </submittedName>
</protein>
<reference evidence="2" key="1">
    <citation type="submission" date="2023-12" db="EMBL/GenBank/DDBJ databases">
        <authorList>
            <person name="Brown T."/>
        </authorList>
    </citation>
    <scope>NUCLEOTIDE SEQUENCE</scope>
</reference>
<name>A0ABN9ZC49_PIPNA</name>
<organism evidence="2 3">
    <name type="scientific">Pipistrellus nathusii</name>
    <name type="common">Nathusius' pipistrelle</name>
    <dbReference type="NCBI Taxonomy" id="59473"/>
    <lineage>
        <taxon>Eukaryota</taxon>
        <taxon>Metazoa</taxon>
        <taxon>Chordata</taxon>
        <taxon>Craniata</taxon>
        <taxon>Vertebrata</taxon>
        <taxon>Euteleostomi</taxon>
        <taxon>Mammalia</taxon>
        <taxon>Eutheria</taxon>
        <taxon>Laurasiatheria</taxon>
        <taxon>Chiroptera</taxon>
        <taxon>Yangochiroptera</taxon>
        <taxon>Vespertilionidae</taxon>
        <taxon>Pipistrellus</taxon>
    </lineage>
</organism>
<dbReference type="EMBL" id="OY882868">
    <property type="protein sequence ID" value="CAK6434259.1"/>
    <property type="molecule type" value="Genomic_DNA"/>
</dbReference>
<evidence type="ECO:0000256" key="1">
    <source>
        <dbReference type="SAM" id="MobiDB-lite"/>
    </source>
</evidence>
<feature type="compositionally biased region" description="Basic residues" evidence="1">
    <location>
        <begin position="69"/>
        <end position="79"/>
    </location>
</feature>
<dbReference type="Proteomes" id="UP001314169">
    <property type="component" value="Chromosome 11"/>
</dbReference>
<gene>
    <name evidence="2" type="ORF">MPIPNATIZW_LOCUS2565</name>
</gene>
<feature type="region of interest" description="Disordered" evidence="1">
    <location>
        <begin position="42"/>
        <end position="79"/>
    </location>
</feature>
<accession>A0ABN9ZC49</accession>
<evidence type="ECO:0000313" key="2">
    <source>
        <dbReference type="EMBL" id="CAK6434259.1"/>
    </source>
</evidence>
<keyword evidence="3" id="KW-1185">Reference proteome</keyword>
<feature type="region of interest" description="Disordered" evidence="1">
    <location>
        <begin position="1"/>
        <end position="23"/>
    </location>
</feature>